<dbReference type="Gene3D" id="3.90.550.50">
    <property type="match status" value="1"/>
</dbReference>
<gene>
    <name evidence="8" type="ORF">AOCH_003856</name>
</gene>
<feature type="compositionally biased region" description="Low complexity" evidence="7">
    <location>
        <begin position="55"/>
        <end position="67"/>
    </location>
</feature>
<evidence type="ECO:0000256" key="3">
    <source>
        <dbReference type="ARBA" id="ARBA00022692"/>
    </source>
</evidence>
<dbReference type="EMBL" id="JYKN01002135">
    <property type="protein sequence ID" value="KKK17552.1"/>
    <property type="molecule type" value="Genomic_DNA"/>
</dbReference>
<evidence type="ECO:0008006" key="10">
    <source>
        <dbReference type="Google" id="ProtNLM"/>
    </source>
</evidence>
<sequence>MRLPELWTRPKSRKSVWLALAAFCVVCSSLVLLYVVPPASWDHPVVAPIQVHSDTTNNNNSTANNNTLPSNKNPGNAVLGDRRCQAFADPGNVLFVIKTGATEVYEKLPTQLLTTLGCVDEFLIFSDLEEQIGPYHVRDTLADFNETLKATLADFELYRLQQEYRRTGQDMAQLKGGSAWILDKYKFLHLVEKTWNERPGREWYFFIETDTYVVWTNFILWLRQISPPKDPLYLGSVAYVAGEPFAHGGSGFLISGKLLERLVGQNPGMANRYDDSFSNQCCGDFVLAHTIRTELDIGVRNYWPQINGEKPSTIPFGPTHWCQPVITMHHLHPRERATIFEFEQARPDLTQPFTFRELSEITFPTDHLRVLEEDWDNQSNVKIEFDNGATPTLDSCRDGCLSLKDCFQYRYSDGECHISTQAFRLGIKRKPEEGRRWFSGWNVEYIQHWRDTHPCKKVEWVKPH</sequence>
<evidence type="ECO:0000313" key="8">
    <source>
        <dbReference type="EMBL" id="KKK17552.1"/>
    </source>
</evidence>
<dbReference type="InterPro" id="IPR026050">
    <property type="entry name" value="C1GALT1/C1GALT1_chp1"/>
</dbReference>
<dbReference type="PANTHER" id="PTHR23033">
    <property type="entry name" value="BETA1,3-GALACTOSYLTRANSFERASE"/>
    <property type="match status" value="1"/>
</dbReference>
<protein>
    <recommendedName>
        <fullName evidence="10">Apple domain-containing protein</fullName>
    </recommendedName>
</protein>
<evidence type="ECO:0000256" key="7">
    <source>
        <dbReference type="SAM" id="MobiDB-lite"/>
    </source>
</evidence>
<evidence type="ECO:0000256" key="5">
    <source>
        <dbReference type="ARBA" id="ARBA00022989"/>
    </source>
</evidence>
<evidence type="ECO:0000256" key="2">
    <source>
        <dbReference type="ARBA" id="ARBA00006462"/>
    </source>
</evidence>
<dbReference type="FunFam" id="3.90.550.50:FF:000039">
    <property type="entry name" value="WGS project CABT00000000 data, contig 2.9"/>
    <property type="match status" value="1"/>
</dbReference>
<evidence type="ECO:0000256" key="6">
    <source>
        <dbReference type="ARBA" id="ARBA00023136"/>
    </source>
</evidence>
<evidence type="ECO:0000256" key="1">
    <source>
        <dbReference type="ARBA" id="ARBA00004606"/>
    </source>
</evidence>
<dbReference type="OrthoDB" id="414175at2759"/>
<dbReference type="AlphaFoldDB" id="A0A0F8X1W0"/>
<comment type="subcellular location">
    <subcellularLocation>
        <location evidence="1">Membrane</location>
        <topology evidence="1">Single-pass type II membrane protein</topology>
    </subcellularLocation>
</comment>
<keyword evidence="4" id="KW-0735">Signal-anchor</keyword>
<evidence type="ECO:0000256" key="4">
    <source>
        <dbReference type="ARBA" id="ARBA00022968"/>
    </source>
</evidence>
<evidence type="ECO:0000313" key="9">
    <source>
        <dbReference type="Proteomes" id="UP000034947"/>
    </source>
</evidence>
<dbReference type="VEuPathDB" id="FungiDB:P175DRAFT_0502200"/>
<keyword evidence="5" id="KW-1133">Transmembrane helix</keyword>
<keyword evidence="6" id="KW-0472">Membrane</keyword>
<name>A0A0F8X1W0_9EURO</name>
<accession>A0A0F8X1W0</accession>
<keyword evidence="9" id="KW-1185">Reference proteome</keyword>
<keyword evidence="3" id="KW-0812">Transmembrane</keyword>
<proteinExistence type="inferred from homology"/>
<reference evidence="8 9" key="1">
    <citation type="submission" date="2015-02" db="EMBL/GenBank/DDBJ databases">
        <title>Draft Genome Sequences of Two Closely-Related Aflatoxigenic Aspergillus Species Obtained from the Cote d'Ivoire.</title>
        <authorList>
            <person name="Moore G.G."/>
            <person name="Beltz S.B."/>
            <person name="Mack B.M."/>
        </authorList>
    </citation>
    <scope>NUCLEOTIDE SEQUENCE [LARGE SCALE GENOMIC DNA]</scope>
    <source>
        <strain evidence="8 9">SRRC1432</strain>
    </source>
</reference>
<dbReference type="Proteomes" id="UP000034947">
    <property type="component" value="Unassembled WGS sequence"/>
</dbReference>
<dbReference type="GO" id="GO:0016020">
    <property type="term" value="C:membrane"/>
    <property type="evidence" value="ECO:0007669"/>
    <property type="project" value="UniProtKB-SubCell"/>
</dbReference>
<comment type="caution">
    <text evidence="8">The sequence shown here is derived from an EMBL/GenBank/DDBJ whole genome shotgun (WGS) entry which is preliminary data.</text>
</comment>
<comment type="similarity">
    <text evidence="2">Belongs to the glycosyltransferase 31 family. Beta3-Gal-T subfamily.</text>
</comment>
<dbReference type="PANTHER" id="PTHR23033:SF40">
    <property type="entry name" value="APPLE DOMAIN-CONTAINING PROTEIN"/>
    <property type="match status" value="1"/>
</dbReference>
<organism evidence="8 9">
    <name type="scientific">Aspergillus ochraceoroseus</name>
    <dbReference type="NCBI Taxonomy" id="138278"/>
    <lineage>
        <taxon>Eukaryota</taxon>
        <taxon>Fungi</taxon>
        <taxon>Dikarya</taxon>
        <taxon>Ascomycota</taxon>
        <taxon>Pezizomycotina</taxon>
        <taxon>Eurotiomycetes</taxon>
        <taxon>Eurotiomycetidae</taxon>
        <taxon>Eurotiales</taxon>
        <taxon>Aspergillaceae</taxon>
        <taxon>Aspergillus</taxon>
        <taxon>Aspergillus subgen. Nidulantes</taxon>
    </lineage>
</organism>
<feature type="region of interest" description="Disordered" evidence="7">
    <location>
        <begin position="52"/>
        <end position="75"/>
    </location>
</feature>